<dbReference type="OrthoDB" id="411871at2759"/>
<dbReference type="Proteomes" id="UP000299102">
    <property type="component" value="Unassembled WGS sequence"/>
</dbReference>
<comment type="caution">
    <text evidence="1">The sequence shown here is derived from an EMBL/GenBank/DDBJ whole genome shotgun (WGS) entry which is preliminary data.</text>
</comment>
<dbReference type="AlphaFoldDB" id="A0A4C1UWG7"/>
<name>A0A4C1UWG7_EUMVA</name>
<organism evidence="1 2">
    <name type="scientific">Eumeta variegata</name>
    <name type="common">Bagworm moth</name>
    <name type="synonym">Eumeta japonica</name>
    <dbReference type="NCBI Taxonomy" id="151549"/>
    <lineage>
        <taxon>Eukaryota</taxon>
        <taxon>Metazoa</taxon>
        <taxon>Ecdysozoa</taxon>
        <taxon>Arthropoda</taxon>
        <taxon>Hexapoda</taxon>
        <taxon>Insecta</taxon>
        <taxon>Pterygota</taxon>
        <taxon>Neoptera</taxon>
        <taxon>Endopterygota</taxon>
        <taxon>Lepidoptera</taxon>
        <taxon>Glossata</taxon>
        <taxon>Ditrysia</taxon>
        <taxon>Tineoidea</taxon>
        <taxon>Psychidae</taxon>
        <taxon>Oiketicinae</taxon>
        <taxon>Eumeta</taxon>
    </lineage>
</organism>
<sequence length="285" mass="32948">MSARNSERTKKSCGSVVNVTRAAPLYWIYRRNSKWSEILHPRFITRSRLPYEWGDGPALGLFLDLLNEILETYAGCIRQACDATIPPRSSKRRLKLTWWSPKLEGQKRDARTKKWRIQNVASNRRSENTSKQTRFTKGKKRRRKLQIANGFDLQRTGRTYPDESVTLLAEIFFLDDQVDTDDRTSTRNFEVPGVDRPFTVARLRMFLKHSIPERPRALMDSSQTIPGPERSPLGICQAAIFRDLGLFLAMANKCFELEYCAWAWKVAATKVISKPGKNYYTHPKS</sequence>
<keyword evidence="2" id="KW-1185">Reference proteome</keyword>
<evidence type="ECO:0000313" key="2">
    <source>
        <dbReference type="Proteomes" id="UP000299102"/>
    </source>
</evidence>
<accession>A0A4C1UWG7</accession>
<dbReference type="EMBL" id="BGZK01000237">
    <property type="protein sequence ID" value="GBP30778.1"/>
    <property type="molecule type" value="Genomic_DNA"/>
</dbReference>
<protein>
    <submittedName>
        <fullName evidence="1">Uncharacterized protein</fullName>
    </submittedName>
</protein>
<evidence type="ECO:0000313" key="1">
    <source>
        <dbReference type="EMBL" id="GBP30778.1"/>
    </source>
</evidence>
<proteinExistence type="predicted"/>
<reference evidence="1 2" key="1">
    <citation type="journal article" date="2019" name="Commun. Biol.">
        <title>The bagworm genome reveals a unique fibroin gene that provides high tensile strength.</title>
        <authorList>
            <person name="Kono N."/>
            <person name="Nakamura H."/>
            <person name="Ohtoshi R."/>
            <person name="Tomita M."/>
            <person name="Numata K."/>
            <person name="Arakawa K."/>
        </authorList>
    </citation>
    <scope>NUCLEOTIDE SEQUENCE [LARGE SCALE GENOMIC DNA]</scope>
</reference>
<gene>
    <name evidence="1" type="ORF">EVAR_82520_1</name>
</gene>